<dbReference type="InterPro" id="IPR025714">
    <property type="entry name" value="Methyltranfer_dom"/>
</dbReference>
<keyword evidence="3" id="KW-0808">Transferase</keyword>
<keyword evidence="4" id="KW-1185">Reference proteome</keyword>
<dbReference type="RefSeq" id="WP_148897642.1">
    <property type="nucleotide sequence ID" value="NZ_VNHY01000001.1"/>
</dbReference>
<dbReference type="AlphaFoldDB" id="A0A5D3YLX5"/>
<proteinExistence type="predicted"/>
<feature type="coiled-coil region" evidence="1">
    <location>
        <begin position="83"/>
        <end position="110"/>
    </location>
</feature>
<keyword evidence="3" id="KW-0489">Methyltransferase</keyword>
<dbReference type="Pfam" id="PF13847">
    <property type="entry name" value="Methyltransf_31"/>
    <property type="match status" value="1"/>
</dbReference>
<evidence type="ECO:0000256" key="1">
    <source>
        <dbReference type="SAM" id="Coils"/>
    </source>
</evidence>
<dbReference type="Gene3D" id="3.40.50.150">
    <property type="entry name" value="Vaccinia Virus protein VP39"/>
    <property type="match status" value="1"/>
</dbReference>
<evidence type="ECO:0000313" key="4">
    <source>
        <dbReference type="Proteomes" id="UP000324595"/>
    </source>
</evidence>
<dbReference type="Proteomes" id="UP000324595">
    <property type="component" value="Unassembled WGS sequence"/>
</dbReference>
<organism evidence="3 4">
    <name type="scientific">Fodinibius salinus</name>
    <dbReference type="NCBI Taxonomy" id="860790"/>
    <lineage>
        <taxon>Bacteria</taxon>
        <taxon>Pseudomonadati</taxon>
        <taxon>Balneolota</taxon>
        <taxon>Balneolia</taxon>
        <taxon>Balneolales</taxon>
        <taxon>Balneolaceae</taxon>
        <taxon>Fodinibius</taxon>
    </lineage>
</organism>
<accession>A0A5D3YLX5</accession>
<name>A0A5D3YLX5_9BACT</name>
<sequence>MEKQIFSLDEIQEIYGNSLATNYDLSLLLLRMLGLRVKTYREKAIQSLKLKSGDTIVDLGCGTGLNFPLLSKQIGRKGTIIGVDLSESMLQQAENRIQNLGLDNVKLVQADMSEYNIPSDSDGVLSTLAISMSPDYDRIIKRAAHRLQAGKRMAIFELKRPKKWPEWLVKAMINLLQSYGVRYEHTKQTPWVSMQKDFQKFYMQEFYFGAVYVAAGVV</sequence>
<comment type="caution">
    <text evidence="3">The sequence shown here is derived from an EMBL/GenBank/DDBJ whole genome shotgun (WGS) entry which is preliminary data.</text>
</comment>
<keyword evidence="1" id="KW-0175">Coiled coil</keyword>
<gene>
    <name evidence="3" type="ORF">LX73_0248</name>
</gene>
<feature type="domain" description="Methyltransferase" evidence="2">
    <location>
        <begin position="51"/>
        <end position="159"/>
    </location>
</feature>
<dbReference type="PANTHER" id="PTHR43591:SF24">
    <property type="entry name" value="2-METHOXY-6-POLYPRENYL-1,4-BENZOQUINOL METHYLASE, MITOCHONDRIAL"/>
    <property type="match status" value="1"/>
</dbReference>
<evidence type="ECO:0000259" key="2">
    <source>
        <dbReference type="Pfam" id="PF13847"/>
    </source>
</evidence>
<dbReference type="SUPFAM" id="SSF53335">
    <property type="entry name" value="S-adenosyl-L-methionine-dependent methyltransferases"/>
    <property type="match status" value="1"/>
</dbReference>
<reference evidence="3 4" key="1">
    <citation type="submission" date="2019-07" db="EMBL/GenBank/DDBJ databases">
        <title>Genomic Encyclopedia of Archaeal and Bacterial Type Strains, Phase II (KMG-II): from individual species to whole genera.</title>
        <authorList>
            <person name="Goeker M."/>
        </authorList>
    </citation>
    <scope>NUCLEOTIDE SEQUENCE [LARGE SCALE GENOMIC DNA]</scope>
    <source>
        <strain evidence="3 4">DSM 21935</strain>
    </source>
</reference>
<dbReference type="GO" id="GO:0008168">
    <property type="term" value="F:methyltransferase activity"/>
    <property type="evidence" value="ECO:0007669"/>
    <property type="project" value="UniProtKB-KW"/>
</dbReference>
<evidence type="ECO:0000313" key="3">
    <source>
        <dbReference type="EMBL" id="TYP94954.1"/>
    </source>
</evidence>
<dbReference type="PANTHER" id="PTHR43591">
    <property type="entry name" value="METHYLTRANSFERASE"/>
    <property type="match status" value="1"/>
</dbReference>
<protein>
    <submittedName>
        <fullName evidence="3">Demethylmenaquinone methyltransferase / 2-methoxy-6-polyprenyl-1,4-benzoquinol methylase</fullName>
    </submittedName>
</protein>
<dbReference type="GO" id="GO:0032259">
    <property type="term" value="P:methylation"/>
    <property type="evidence" value="ECO:0007669"/>
    <property type="project" value="UniProtKB-KW"/>
</dbReference>
<dbReference type="EMBL" id="VNHY01000001">
    <property type="protein sequence ID" value="TYP94954.1"/>
    <property type="molecule type" value="Genomic_DNA"/>
</dbReference>
<dbReference type="OrthoDB" id="9795634at2"/>
<dbReference type="CDD" id="cd02440">
    <property type="entry name" value="AdoMet_MTases"/>
    <property type="match status" value="1"/>
</dbReference>
<dbReference type="InterPro" id="IPR029063">
    <property type="entry name" value="SAM-dependent_MTases_sf"/>
</dbReference>